<dbReference type="InterPro" id="IPR002656">
    <property type="entry name" value="Acyl_transf_3_dom"/>
</dbReference>
<keyword evidence="2" id="KW-0812">Transmembrane</keyword>
<sequence>MVPVSPDAATRGSAIVPESATSLDPPGHRVSQDIPEYRDDLDGLRGIAIALVVGFHVWMGRVSGGVDIFLVLSGFLFTGMLLRRSATTGGPGIGATLRRTARRLTPALVVVLAAVVIATVAARPYTQWGNISIQTLASTFYVQNWFLARAELDYLAPNPSVSPLQHLWSMSVQGQFYLAILLVVAVWAWIARGSTRDRWRIGLTVLLVAGAALSFWYAADGAQRHQPWTYYDTGARMWELLAGAVLAGAAPWIRLPRVVRTLLAMAGIAGVLTCGVLIDGATEFPGPTALYPVLSAVALIVAGMNAEPARRPWVNRLLGTRVFAGLGSVAYAFYLWHWPILIFYLSEYGAPSAGLTDGLVVIAAALVLAVVTQRLVETPLRRPAGADDYSVTVRRSLTTAVSIMAVAVLGSTVTWQVILRANPARPPAELKLEKYPGGAALVPGVAFEPAPMRPTVLEGWADAPPPTRDGCITPDREVRSCVYGDPTAERTIAVVGGSHSEHWIPAFEILARDHGLRIVTYLKEGCPLTLVDQPVYYDSPWPECREWSVEVIDRLAETRPDWVFTLATYYRVEGAGDEVPAEFAAVWSELGERGLNVLAMRDTPRLRRDGVLYRAIDCLGGHGTAHSCGVDRAVVLDPVNPAIAAGASHPNIFPIDLSDSVCRPDRCLVVEGNVLIYRDEHHLTASYARSLAPELGRQIGTITGWW</sequence>
<feature type="transmembrane region" description="Helical" evidence="2">
    <location>
        <begin position="358"/>
        <end position="376"/>
    </location>
</feature>
<keyword evidence="6" id="KW-1185">Reference proteome</keyword>
<feature type="transmembrane region" description="Helical" evidence="2">
    <location>
        <begin position="262"/>
        <end position="282"/>
    </location>
</feature>
<feature type="transmembrane region" description="Helical" evidence="2">
    <location>
        <begin position="318"/>
        <end position="338"/>
    </location>
</feature>
<dbReference type="InterPro" id="IPR050879">
    <property type="entry name" value="Acyltransferase_3"/>
</dbReference>
<feature type="transmembrane region" description="Helical" evidence="2">
    <location>
        <begin position="65"/>
        <end position="83"/>
    </location>
</feature>
<organism evidence="5 6">
    <name type="scientific">Nocardia aurea</name>
    <dbReference type="NCBI Taxonomy" id="2144174"/>
    <lineage>
        <taxon>Bacteria</taxon>
        <taxon>Bacillati</taxon>
        <taxon>Actinomycetota</taxon>
        <taxon>Actinomycetes</taxon>
        <taxon>Mycobacteriales</taxon>
        <taxon>Nocardiaceae</taxon>
        <taxon>Nocardia</taxon>
    </lineage>
</organism>
<dbReference type="EC" id="2.3.1.-" evidence="5"/>
<evidence type="ECO:0000256" key="1">
    <source>
        <dbReference type="SAM" id="MobiDB-lite"/>
    </source>
</evidence>
<dbReference type="RefSeq" id="WP_355083765.1">
    <property type="nucleotide sequence ID" value="NZ_JBEXKW010000005.1"/>
</dbReference>
<feature type="domain" description="SGNH" evidence="4">
    <location>
        <begin position="471"/>
        <end position="695"/>
    </location>
</feature>
<keyword evidence="2" id="KW-1133">Transmembrane helix</keyword>
<evidence type="ECO:0000259" key="4">
    <source>
        <dbReference type="Pfam" id="PF19040"/>
    </source>
</evidence>
<feature type="domain" description="Acyltransferase 3" evidence="3">
    <location>
        <begin position="40"/>
        <end position="371"/>
    </location>
</feature>
<evidence type="ECO:0000313" key="6">
    <source>
        <dbReference type="Proteomes" id="UP001551695"/>
    </source>
</evidence>
<dbReference type="GO" id="GO:0016746">
    <property type="term" value="F:acyltransferase activity"/>
    <property type="evidence" value="ECO:0007669"/>
    <property type="project" value="UniProtKB-KW"/>
</dbReference>
<dbReference type="Pfam" id="PF01757">
    <property type="entry name" value="Acyl_transf_3"/>
    <property type="match status" value="1"/>
</dbReference>
<feature type="region of interest" description="Disordered" evidence="1">
    <location>
        <begin position="1"/>
        <end position="32"/>
    </location>
</feature>
<feature type="transmembrane region" description="Helical" evidence="2">
    <location>
        <begin position="167"/>
        <end position="189"/>
    </location>
</feature>
<comment type="caution">
    <text evidence="5">The sequence shown here is derived from an EMBL/GenBank/DDBJ whole genome shotgun (WGS) entry which is preliminary data.</text>
</comment>
<evidence type="ECO:0000313" key="5">
    <source>
        <dbReference type="EMBL" id="MEV0712096.1"/>
    </source>
</evidence>
<evidence type="ECO:0000259" key="3">
    <source>
        <dbReference type="Pfam" id="PF01757"/>
    </source>
</evidence>
<feature type="transmembrane region" description="Helical" evidence="2">
    <location>
        <begin position="288"/>
        <end position="306"/>
    </location>
</feature>
<evidence type="ECO:0000256" key="2">
    <source>
        <dbReference type="SAM" id="Phobius"/>
    </source>
</evidence>
<feature type="transmembrane region" description="Helical" evidence="2">
    <location>
        <begin position="397"/>
        <end position="418"/>
    </location>
</feature>
<gene>
    <name evidence="5" type="ORF">AB0I48_31505</name>
</gene>
<feature type="transmembrane region" description="Helical" evidence="2">
    <location>
        <begin position="104"/>
        <end position="122"/>
    </location>
</feature>
<feature type="transmembrane region" description="Helical" evidence="2">
    <location>
        <begin position="201"/>
        <end position="218"/>
    </location>
</feature>
<protein>
    <submittedName>
        <fullName evidence="5">Acyltransferase family protein</fullName>
        <ecNumber evidence="5">2.3.1.-</ecNumber>
    </submittedName>
</protein>
<proteinExistence type="predicted"/>
<dbReference type="EMBL" id="JBFAKC010000019">
    <property type="protein sequence ID" value="MEV0712096.1"/>
    <property type="molecule type" value="Genomic_DNA"/>
</dbReference>
<dbReference type="PANTHER" id="PTHR23028">
    <property type="entry name" value="ACETYLTRANSFERASE"/>
    <property type="match status" value="1"/>
</dbReference>
<dbReference type="Proteomes" id="UP001551695">
    <property type="component" value="Unassembled WGS sequence"/>
</dbReference>
<feature type="transmembrane region" description="Helical" evidence="2">
    <location>
        <begin position="238"/>
        <end position="255"/>
    </location>
</feature>
<keyword evidence="5" id="KW-0012">Acyltransferase</keyword>
<dbReference type="Pfam" id="PF19040">
    <property type="entry name" value="SGNH"/>
    <property type="match status" value="1"/>
</dbReference>
<accession>A0ABV3G3X1</accession>
<keyword evidence="2" id="KW-0472">Membrane</keyword>
<name>A0ABV3G3X1_9NOCA</name>
<dbReference type="PANTHER" id="PTHR23028:SF53">
    <property type="entry name" value="ACYL_TRANSF_3 DOMAIN-CONTAINING PROTEIN"/>
    <property type="match status" value="1"/>
</dbReference>
<keyword evidence="5" id="KW-0808">Transferase</keyword>
<reference evidence="5 6" key="1">
    <citation type="submission" date="2024-06" db="EMBL/GenBank/DDBJ databases">
        <title>The Natural Products Discovery Center: Release of the First 8490 Sequenced Strains for Exploring Actinobacteria Biosynthetic Diversity.</title>
        <authorList>
            <person name="Kalkreuter E."/>
            <person name="Kautsar S.A."/>
            <person name="Yang D."/>
            <person name="Bader C.D."/>
            <person name="Teijaro C.N."/>
            <person name="Fluegel L."/>
            <person name="Davis C.M."/>
            <person name="Simpson J.R."/>
            <person name="Lauterbach L."/>
            <person name="Steele A.D."/>
            <person name="Gui C."/>
            <person name="Meng S."/>
            <person name="Li G."/>
            <person name="Viehrig K."/>
            <person name="Ye F."/>
            <person name="Su P."/>
            <person name="Kiefer A.F."/>
            <person name="Nichols A."/>
            <person name="Cepeda A.J."/>
            <person name="Yan W."/>
            <person name="Fan B."/>
            <person name="Jiang Y."/>
            <person name="Adhikari A."/>
            <person name="Zheng C.-J."/>
            <person name="Schuster L."/>
            <person name="Cowan T.M."/>
            <person name="Smanski M.J."/>
            <person name="Chevrette M.G."/>
            <person name="De Carvalho L.P.S."/>
            <person name="Shen B."/>
        </authorList>
    </citation>
    <scope>NUCLEOTIDE SEQUENCE [LARGE SCALE GENOMIC DNA]</scope>
    <source>
        <strain evidence="5 6">NPDC050403</strain>
    </source>
</reference>
<dbReference type="InterPro" id="IPR043968">
    <property type="entry name" value="SGNH"/>
</dbReference>